<comment type="similarity">
    <text evidence="2">Belongs to the GmhB family.</text>
</comment>
<keyword evidence="4" id="KW-0479">Metal-binding</keyword>
<protein>
    <recommendedName>
        <fullName evidence="7">D,D-heptose 1,7-bisphosphate phosphatase</fullName>
    </recommendedName>
</protein>
<evidence type="ECO:0000256" key="7">
    <source>
        <dbReference type="ARBA" id="ARBA00031828"/>
    </source>
</evidence>
<evidence type="ECO:0000313" key="11">
    <source>
        <dbReference type="Proteomes" id="UP000189674"/>
    </source>
</evidence>
<keyword evidence="11" id="KW-1185">Reference proteome</keyword>
<dbReference type="Pfam" id="PF13242">
    <property type="entry name" value="Hydrolase_like"/>
    <property type="match status" value="1"/>
</dbReference>
<feature type="compositionally biased region" description="Polar residues" evidence="8">
    <location>
        <begin position="241"/>
        <end position="252"/>
    </location>
</feature>
<dbReference type="Proteomes" id="UP000189674">
    <property type="component" value="Chromosome"/>
</dbReference>
<dbReference type="NCBIfam" id="TIGR01656">
    <property type="entry name" value="Histidinol-ppas"/>
    <property type="match status" value="1"/>
</dbReference>
<name>A0A1U9NMX0_9BACT</name>
<dbReference type="STRING" id="1936003.STSP2_02127"/>
<keyword evidence="9" id="KW-1133">Transmembrane helix</keyword>
<evidence type="ECO:0000256" key="1">
    <source>
        <dbReference type="ARBA" id="ARBA00004496"/>
    </source>
</evidence>
<evidence type="ECO:0000256" key="4">
    <source>
        <dbReference type="ARBA" id="ARBA00022723"/>
    </source>
</evidence>
<feature type="compositionally biased region" description="Low complexity" evidence="8">
    <location>
        <begin position="202"/>
        <end position="228"/>
    </location>
</feature>
<dbReference type="KEGG" id="alus:STSP2_02127"/>
<feature type="transmembrane region" description="Helical" evidence="9">
    <location>
        <begin position="330"/>
        <end position="347"/>
    </location>
</feature>
<dbReference type="InterPro" id="IPR006543">
    <property type="entry name" value="Histidinol-phos"/>
</dbReference>
<evidence type="ECO:0000256" key="9">
    <source>
        <dbReference type="SAM" id="Phobius"/>
    </source>
</evidence>
<accession>A0A1U9NMX0</accession>
<dbReference type="EMBL" id="CP019791">
    <property type="protein sequence ID" value="AQT68950.1"/>
    <property type="molecule type" value="Genomic_DNA"/>
</dbReference>
<evidence type="ECO:0000256" key="2">
    <source>
        <dbReference type="ARBA" id="ARBA00005628"/>
    </source>
</evidence>
<gene>
    <name evidence="10" type="primary">gmhB</name>
    <name evidence="10" type="ORF">STSP2_02127</name>
</gene>
<dbReference type="AlphaFoldDB" id="A0A1U9NMX0"/>
<dbReference type="InterPro" id="IPR006549">
    <property type="entry name" value="HAD-SF_hydro_IIIA"/>
</dbReference>
<dbReference type="GO" id="GO:0046872">
    <property type="term" value="F:metal ion binding"/>
    <property type="evidence" value="ECO:0007669"/>
    <property type="project" value="UniProtKB-KW"/>
</dbReference>
<evidence type="ECO:0000256" key="5">
    <source>
        <dbReference type="ARBA" id="ARBA00022801"/>
    </source>
</evidence>
<evidence type="ECO:0000256" key="8">
    <source>
        <dbReference type="SAM" id="MobiDB-lite"/>
    </source>
</evidence>
<reference evidence="11" key="1">
    <citation type="submission" date="2017-02" db="EMBL/GenBank/DDBJ databases">
        <title>Comparative genomics and description of representatives of a novel lineage of planctomycetes thriving in anoxic sediments.</title>
        <authorList>
            <person name="Spring S."/>
            <person name="Bunk B."/>
            <person name="Sproer C."/>
        </authorList>
    </citation>
    <scope>NUCLEOTIDE SEQUENCE [LARGE SCALE GENOMIC DNA]</scope>
    <source>
        <strain evidence="11">ST-NAGAB-D1</strain>
    </source>
</reference>
<feature type="transmembrane region" description="Helical" evidence="9">
    <location>
        <begin position="294"/>
        <end position="318"/>
    </location>
</feature>
<dbReference type="Gene3D" id="3.40.50.1000">
    <property type="entry name" value="HAD superfamily/HAD-like"/>
    <property type="match status" value="1"/>
</dbReference>
<dbReference type="InterPro" id="IPR023214">
    <property type="entry name" value="HAD_sf"/>
</dbReference>
<keyword evidence="6" id="KW-0119">Carbohydrate metabolism</keyword>
<feature type="compositionally biased region" description="Basic and acidic residues" evidence="8">
    <location>
        <begin position="253"/>
        <end position="267"/>
    </location>
</feature>
<organism evidence="10 11">
    <name type="scientific">Anaerohalosphaera lusitana</name>
    <dbReference type="NCBI Taxonomy" id="1936003"/>
    <lineage>
        <taxon>Bacteria</taxon>
        <taxon>Pseudomonadati</taxon>
        <taxon>Planctomycetota</taxon>
        <taxon>Phycisphaerae</taxon>
        <taxon>Sedimentisphaerales</taxon>
        <taxon>Anaerohalosphaeraceae</taxon>
        <taxon>Anaerohalosphaera</taxon>
    </lineage>
</organism>
<dbReference type="GO" id="GO:0005737">
    <property type="term" value="C:cytoplasm"/>
    <property type="evidence" value="ECO:0007669"/>
    <property type="project" value="UniProtKB-SubCell"/>
</dbReference>
<evidence type="ECO:0000256" key="3">
    <source>
        <dbReference type="ARBA" id="ARBA00022490"/>
    </source>
</evidence>
<sequence>MGQKAVFLDRDDTIVNDPGYMNHPDQVELLPGAGEALVQLRQMGYRIVIITNQSGVARGLVTEEVLQEIHHRLRELLAKENAYVDGIYYCPYHPEGVIDHYRKESDLRKPNPGMLQHAAKDLDIDLSRSWMVGDSFRDIAAGKSVGCKTILINSPAKRKIPGPDDVLPDREAVNIKEAANIIRMVDAHGQKSRPETKPQTAERSQNTQQQESTTKTQKTQQQTGTRSQPVTPLRTAKPKQTESAQQDTAPKTQKSEETKVQRPKEDESVTKMFEEIVSLLKKDGRSDLYDEFSILKVVAGIAQGLVLFCLLVSLWFLMDSTKSGQAVQTAVLYGMVFQLMAISFFMMSGRK</sequence>
<dbReference type="PANTHER" id="PTHR42891">
    <property type="entry name" value="D-GLYCERO-BETA-D-MANNO-HEPTOSE-1,7-BISPHOSPHATE 7-PHOSPHATASE"/>
    <property type="match status" value="1"/>
</dbReference>
<dbReference type="RefSeq" id="WP_146662368.1">
    <property type="nucleotide sequence ID" value="NZ_CP019791.1"/>
</dbReference>
<comment type="subcellular location">
    <subcellularLocation>
        <location evidence="1">Cytoplasm</location>
    </subcellularLocation>
</comment>
<keyword evidence="3" id="KW-0963">Cytoplasm</keyword>
<dbReference type="SUPFAM" id="SSF56784">
    <property type="entry name" value="HAD-like"/>
    <property type="match status" value="1"/>
</dbReference>
<keyword evidence="5 10" id="KW-0378">Hydrolase</keyword>
<dbReference type="CDD" id="cd07503">
    <property type="entry name" value="HAD_HisB-N"/>
    <property type="match status" value="1"/>
</dbReference>
<evidence type="ECO:0000313" key="10">
    <source>
        <dbReference type="EMBL" id="AQT68950.1"/>
    </source>
</evidence>
<feature type="region of interest" description="Disordered" evidence="8">
    <location>
        <begin position="185"/>
        <end position="267"/>
    </location>
</feature>
<dbReference type="OrthoDB" id="9801899at2"/>
<dbReference type="PANTHER" id="PTHR42891:SF1">
    <property type="entry name" value="D-GLYCERO-BETA-D-MANNO-HEPTOSE-1,7-BISPHOSPHATE 7-PHOSPHATASE"/>
    <property type="match status" value="1"/>
</dbReference>
<proteinExistence type="inferred from homology"/>
<keyword evidence="9" id="KW-0812">Transmembrane</keyword>
<dbReference type="GO" id="GO:0016791">
    <property type="term" value="F:phosphatase activity"/>
    <property type="evidence" value="ECO:0007669"/>
    <property type="project" value="InterPro"/>
</dbReference>
<dbReference type="NCBIfam" id="TIGR01662">
    <property type="entry name" value="HAD-SF-IIIA"/>
    <property type="match status" value="1"/>
</dbReference>
<evidence type="ECO:0000256" key="6">
    <source>
        <dbReference type="ARBA" id="ARBA00023277"/>
    </source>
</evidence>
<dbReference type="GO" id="GO:0005975">
    <property type="term" value="P:carbohydrate metabolic process"/>
    <property type="evidence" value="ECO:0007669"/>
    <property type="project" value="InterPro"/>
</dbReference>
<keyword evidence="9" id="KW-0472">Membrane</keyword>
<feature type="compositionally biased region" description="Basic and acidic residues" evidence="8">
    <location>
        <begin position="185"/>
        <end position="196"/>
    </location>
</feature>
<dbReference type="InterPro" id="IPR036412">
    <property type="entry name" value="HAD-like_sf"/>
</dbReference>
<dbReference type="InterPro" id="IPR004446">
    <property type="entry name" value="Heptose_bisP_phosphatase"/>
</dbReference>